<keyword evidence="6" id="KW-0282">Flagellum</keyword>
<keyword evidence="2" id="KW-0975">Bacterial flagellum</keyword>
<feature type="domain" description="Flagellar basal-body/hook protein C-terminal" evidence="4">
    <location>
        <begin position="234"/>
        <end position="278"/>
    </location>
</feature>
<evidence type="ECO:0000256" key="2">
    <source>
        <dbReference type="RuleBase" id="RU362116"/>
    </source>
</evidence>
<dbReference type="InterPro" id="IPR010930">
    <property type="entry name" value="Flg_bb/hook_C_dom"/>
</dbReference>
<evidence type="ECO:0000259" key="4">
    <source>
        <dbReference type="Pfam" id="PF06429"/>
    </source>
</evidence>
<dbReference type="InterPro" id="IPR001444">
    <property type="entry name" value="Flag_bb_rod_N"/>
</dbReference>
<dbReference type="Proteomes" id="UP001597362">
    <property type="component" value="Unassembled WGS sequence"/>
</dbReference>
<protein>
    <submittedName>
        <fullName evidence="6">Flagellar hook-basal body protein</fullName>
    </submittedName>
</protein>
<comment type="subcellular location">
    <subcellularLocation>
        <location evidence="2">Bacterial flagellum basal body</location>
    </subcellularLocation>
</comment>
<dbReference type="EMBL" id="JBHUHO010000033">
    <property type="protein sequence ID" value="MFD2117023.1"/>
    <property type="molecule type" value="Genomic_DNA"/>
</dbReference>
<name>A0ABW4YMX6_9BACL</name>
<dbReference type="NCBIfam" id="TIGR03506">
    <property type="entry name" value="FlgEFG_subfam"/>
    <property type="match status" value="1"/>
</dbReference>
<dbReference type="RefSeq" id="WP_377773767.1">
    <property type="nucleotide sequence ID" value="NZ_JBHUHO010000033.1"/>
</dbReference>
<dbReference type="Pfam" id="PF22692">
    <property type="entry name" value="LlgE_F_G_D1"/>
    <property type="match status" value="1"/>
</dbReference>
<dbReference type="InterPro" id="IPR037925">
    <property type="entry name" value="FlgE/F/G-like"/>
</dbReference>
<gene>
    <name evidence="6" type="ORF">ACFSJH_14935</name>
</gene>
<dbReference type="Pfam" id="PF00460">
    <property type="entry name" value="Flg_bb_rod"/>
    <property type="match status" value="1"/>
</dbReference>
<keyword evidence="7" id="KW-1185">Reference proteome</keyword>
<evidence type="ECO:0000313" key="7">
    <source>
        <dbReference type="Proteomes" id="UP001597362"/>
    </source>
</evidence>
<dbReference type="PANTHER" id="PTHR30435">
    <property type="entry name" value="FLAGELLAR PROTEIN"/>
    <property type="match status" value="1"/>
</dbReference>
<evidence type="ECO:0000259" key="5">
    <source>
        <dbReference type="Pfam" id="PF22692"/>
    </source>
</evidence>
<evidence type="ECO:0000256" key="1">
    <source>
        <dbReference type="ARBA" id="ARBA00009677"/>
    </source>
</evidence>
<dbReference type="InterPro" id="IPR053967">
    <property type="entry name" value="LlgE_F_G-like_D1"/>
</dbReference>
<comment type="caution">
    <text evidence="6">The sequence shown here is derived from an EMBL/GenBank/DDBJ whole genome shotgun (WGS) entry which is preliminary data.</text>
</comment>
<feature type="domain" description="Flagellar hook protein FlgE/F/G-like D1" evidence="5">
    <location>
        <begin position="96"/>
        <end position="171"/>
    </location>
</feature>
<keyword evidence="6" id="KW-0966">Cell projection</keyword>
<feature type="domain" description="Flagellar basal body rod protein N-terminal" evidence="3">
    <location>
        <begin position="12"/>
        <end position="35"/>
    </location>
</feature>
<dbReference type="Pfam" id="PF06429">
    <property type="entry name" value="Flg_bbr_C"/>
    <property type="match status" value="1"/>
</dbReference>
<keyword evidence="6" id="KW-0969">Cilium</keyword>
<evidence type="ECO:0000259" key="3">
    <source>
        <dbReference type="Pfam" id="PF00460"/>
    </source>
</evidence>
<evidence type="ECO:0000313" key="6">
    <source>
        <dbReference type="EMBL" id="MFD2117023.1"/>
    </source>
</evidence>
<reference evidence="7" key="1">
    <citation type="journal article" date="2019" name="Int. J. Syst. Evol. Microbiol.">
        <title>The Global Catalogue of Microorganisms (GCM) 10K type strain sequencing project: providing services to taxonomists for standard genome sequencing and annotation.</title>
        <authorList>
            <consortium name="The Broad Institute Genomics Platform"/>
            <consortium name="The Broad Institute Genome Sequencing Center for Infectious Disease"/>
            <person name="Wu L."/>
            <person name="Ma J."/>
        </authorList>
    </citation>
    <scope>NUCLEOTIDE SEQUENCE [LARGE SCALE GENOMIC DNA]</scope>
    <source>
        <strain evidence="7">GH52</strain>
    </source>
</reference>
<accession>A0ABW4YMX6</accession>
<dbReference type="PANTHER" id="PTHR30435:SF19">
    <property type="entry name" value="FLAGELLAR BASAL-BODY ROD PROTEIN FLGG"/>
    <property type="match status" value="1"/>
</dbReference>
<dbReference type="InterPro" id="IPR020013">
    <property type="entry name" value="Flagellar_FlgE/F/G"/>
</dbReference>
<comment type="similarity">
    <text evidence="1 2">Belongs to the flagella basal body rod proteins family.</text>
</comment>
<dbReference type="SUPFAM" id="SSF117143">
    <property type="entry name" value="Flagellar hook protein flgE"/>
    <property type="match status" value="1"/>
</dbReference>
<proteinExistence type="inferred from homology"/>
<sequence length="280" mass="30437">MNGSMINATASMNSMQKRIDTIADNVANMNTVGYKRKQTSFDDLLQQQKQQLDQFEQPGRRSPLGYSEGWGTVMSSLQINMEQGAITQTGLSTDIAIQGNALFEVQIDEAGTRGYTRSGAFQLTHRENGDTILATAEGYPVISRVQDAAGNWNDGPLVLPRDATLRIDPNGAASAVYNDGRVVELGMLKVQRVLRADALEPVAENLFAISGNANVADVLQIIVPDPYNRVQLLQGNLETSNVQLADELTELLSVQRAYQLVARALSSSDTMMGLANTMRA</sequence>
<organism evidence="6 7">
    <name type="scientific">Paenibacillus yanchengensis</name>
    <dbReference type="NCBI Taxonomy" id="2035833"/>
    <lineage>
        <taxon>Bacteria</taxon>
        <taxon>Bacillati</taxon>
        <taxon>Bacillota</taxon>
        <taxon>Bacilli</taxon>
        <taxon>Bacillales</taxon>
        <taxon>Paenibacillaceae</taxon>
        <taxon>Paenibacillus</taxon>
    </lineage>
</organism>